<dbReference type="PATRIC" id="fig|42253.5.peg.22"/>
<dbReference type="GO" id="GO:0015562">
    <property type="term" value="F:efflux transmembrane transporter activity"/>
    <property type="evidence" value="ECO:0007669"/>
    <property type="project" value="TreeGrafter"/>
</dbReference>
<dbReference type="Gene3D" id="2.40.30.170">
    <property type="match status" value="1"/>
</dbReference>
<organism evidence="4 5">
    <name type="scientific">Nitrospira moscoviensis</name>
    <dbReference type="NCBI Taxonomy" id="42253"/>
    <lineage>
        <taxon>Bacteria</taxon>
        <taxon>Pseudomonadati</taxon>
        <taxon>Nitrospirota</taxon>
        <taxon>Nitrospiria</taxon>
        <taxon>Nitrospirales</taxon>
        <taxon>Nitrospiraceae</taxon>
        <taxon>Nitrospira</taxon>
    </lineage>
</organism>
<dbReference type="PANTHER" id="PTHR30469:SF11">
    <property type="entry name" value="BLL4320 PROTEIN"/>
    <property type="match status" value="1"/>
</dbReference>
<proteinExistence type="inferred from homology"/>
<dbReference type="InterPro" id="IPR058627">
    <property type="entry name" value="MdtA-like_C"/>
</dbReference>
<dbReference type="KEGG" id="nmv:NITMOv2_0021"/>
<name>A0A0K2G6B4_NITMO</name>
<dbReference type="PANTHER" id="PTHR30469">
    <property type="entry name" value="MULTIDRUG RESISTANCE PROTEIN MDTA"/>
    <property type="match status" value="1"/>
</dbReference>
<dbReference type="Gene3D" id="2.40.420.20">
    <property type="match status" value="1"/>
</dbReference>
<keyword evidence="2" id="KW-0175">Coiled coil</keyword>
<dbReference type="Gene3D" id="1.10.287.470">
    <property type="entry name" value="Helix hairpin bin"/>
    <property type="match status" value="1"/>
</dbReference>
<reference evidence="4 5" key="1">
    <citation type="journal article" date="2015" name="Proc. Natl. Acad. Sci. U.S.A.">
        <title>Expanded metabolic versatility of ubiquitous nitrite-oxidizing bacteria from the genus Nitrospira.</title>
        <authorList>
            <person name="Koch H."/>
            <person name="Lucker S."/>
            <person name="Albertsen M."/>
            <person name="Kitzinger K."/>
            <person name="Herbold C."/>
            <person name="Spieck E."/>
            <person name="Nielsen P.H."/>
            <person name="Wagner M."/>
            <person name="Daims H."/>
        </authorList>
    </citation>
    <scope>NUCLEOTIDE SEQUENCE [LARGE SCALE GENOMIC DNA]</scope>
    <source>
        <strain evidence="4 5">NSP M-1</strain>
    </source>
</reference>
<evidence type="ECO:0000259" key="3">
    <source>
        <dbReference type="Pfam" id="PF25967"/>
    </source>
</evidence>
<dbReference type="EMBL" id="CP011801">
    <property type="protein sequence ID" value="ALA56465.1"/>
    <property type="molecule type" value="Genomic_DNA"/>
</dbReference>
<accession>A0A0K2G6B4</accession>
<dbReference type="AlphaFoldDB" id="A0A0K2G6B4"/>
<comment type="similarity">
    <text evidence="1">Belongs to the membrane fusion protein (MFP) (TC 8.A.1) family.</text>
</comment>
<feature type="domain" description="Multidrug resistance protein MdtA-like C-terminal permuted SH3" evidence="3">
    <location>
        <begin position="284"/>
        <end position="346"/>
    </location>
</feature>
<dbReference type="RefSeq" id="WP_053377966.1">
    <property type="nucleotide sequence ID" value="NZ_CP011801.1"/>
</dbReference>
<dbReference type="Pfam" id="PF25967">
    <property type="entry name" value="RND-MFP_C"/>
    <property type="match status" value="1"/>
</dbReference>
<dbReference type="GO" id="GO:1990281">
    <property type="term" value="C:efflux pump complex"/>
    <property type="evidence" value="ECO:0007669"/>
    <property type="project" value="TreeGrafter"/>
</dbReference>
<protein>
    <submittedName>
        <fullName evidence="4">Putative RND efflux system, membrane fusion protein</fullName>
    </submittedName>
</protein>
<evidence type="ECO:0000256" key="1">
    <source>
        <dbReference type="ARBA" id="ARBA00009477"/>
    </source>
</evidence>
<dbReference type="SUPFAM" id="SSF111369">
    <property type="entry name" value="HlyD-like secretion proteins"/>
    <property type="match status" value="1"/>
</dbReference>
<dbReference type="InterPro" id="IPR006143">
    <property type="entry name" value="RND_pump_MFP"/>
</dbReference>
<keyword evidence="5" id="KW-1185">Reference proteome</keyword>
<evidence type="ECO:0000313" key="4">
    <source>
        <dbReference type="EMBL" id="ALA56465.1"/>
    </source>
</evidence>
<evidence type="ECO:0000313" key="5">
    <source>
        <dbReference type="Proteomes" id="UP000069205"/>
    </source>
</evidence>
<gene>
    <name evidence="4" type="ORF">NITMOv2_0021</name>
</gene>
<dbReference type="OrthoDB" id="9800613at2"/>
<dbReference type="NCBIfam" id="TIGR01730">
    <property type="entry name" value="RND_mfp"/>
    <property type="match status" value="1"/>
</dbReference>
<dbReference type="Proteomes" id="UP000069205">
    <property type="component" value="Chromosome"/>
</dbReference>
<evidence type="ECO:0000256" key="2">
    <source>
        <dbReference type="SAM" id="Coils"/>
    </source>
</evidence>
<feature type="coiled-coil region" evidence="2">
    <location>
        <begin position="130"/>
        <end position="157"/>
    </location>
</feature>
<dbReference type="STRING" id="42253.NITMOv2_0021"/>
<sequence>MKHGGWIGSSLLLLTLVTSAAGLAAWKYGTIQDSIAASASQPEPMESVTVAVAKEVEHRETATSIGTVLALRSITLRNELPGTVDQVRFTPGQIVEAGTVLVALDVSVEEADLRAQQAQAALAKTILDRRRALSEDQAAAQEEVDRARADLDVALAQIARTKAIIARKTIRAPFRARVGLADVHRGQYLNEGTQLTTLQGIDEAVHVDFAVPQHVAAGLREGDPIEIFTRGDAAPMDARIVALDARVDPATRNAFARARLARTAESPAPGAAVRVRVPVGAPRQAVSVPVNALRKGPAGDQVFVIEADRDGKTRARVRQVESGAMLGDEVVIQAGLSAGERVAASGSFKLRDGVLVAADGEPESRPATERLVSQR</sequence>
<dbReference type="Gene3D" id="2.40.50.100">
    <property type="match status" value="1"/>
</dbReference>